<dbReference type="SUPFAM" id="SSF55920">
    <property type="entry name" value="Creatinase/aminopeptidase"/>
    <property type="match status" value="1"/>
</dbReference>
<feature type="domain" description="Peptidase M24 C-terminal" evidence="7">
    <location>
        <begin position="448"/>
        <end position="512"/>
    </location>
</feature>
<keyword evidence="2 4" id="KW-0479">Metal-binding</keyword>
<dbReference type="Pfam" id="PF16188">
    <property type="entry name" value="Peptidase_M24_C"/>
    <property type="match status" value="1"/>
</dbReference>
<dbReference type="EMBL" id="LBMM01006838">
    <property type="protein sequence ID" value="KMQ90284.1"/>
    <property type="molecule type" value="Genomic_DNA"/>
</dbReference>
<dbReference type="OrthoDB" id="9995434at2759"/>
<evidence type="ECO:0000256" key="1">
    <source>
        <dbReference type="ARBA" id="ARBA00008766"/>
    </source>
</evidence>
<dbReference type="Pfam" id="PF01321">
    <property type="entry name" value="Creatinase_N"/>
    <property type="match status" value="1"/>
</dbReference>
<gene>
    <name evidence="8" type="ORF">RF55_9975</name>
</gene>
<evidence type="ECO:0000313" key="9">
    <source>
        <dbReference type="Proteomes" id="UP000036403"/>
    </source>
</evidence>
<feature type="domain" description="Creatinase N-terminal" evidence="6">
    <location>
        <begin position="25"/>
        <end position="141"/>
    </location>
</feature>
<dbReference type="InterPro" id="IPR050422">
    <property type="entry name" value="X-Pro_aminopeptidase_P"/>
</dbReference>
<dbReference type="InterPro" id="IPR001131">
    <property type="entry name" value="Peptidase_M24B_aminopep-P_CS"/>
</dbReference>
<accession>A0A0J7KJ59</accession>
<dbReference type="PaxDb" id="67767-A0A0J7KJ59"/>
<sequence length="514" mass="58188">MVKRNGLWKLTQLRALMKNVQAGGIREKGIQALIVNGEDAHQSEYSTERDQRRRFISGFRGSYGTVVVMYDKALLWTDGRYYTQALSELDPPEEWTLMKEGLLDTPTIAVWLASNLPPKSAVGADANLISYTEWARLHTSLTTAGHCLIPLPENLVDKVWADEQPASTANVILPQSLRYSGQSAGDKVRLCREAMKENNVTVLVVTALDGIAYLLNWRGSDIPFNPVFFAYVILTLKNVHVFVDRSRLSQEALEQLKNENVDPIFHAYADIHVYMKEIVNSCMDQDKIWISNKSSYALHADCGEIKKHTDITPISIMKAIKNPIEIEGMKVSHVRDSVALVKYFAWLEDKIKNTKEHVTEISGATQLEKFRHLDYLHGTGHGVGSYLNVHEEPIGITWKPHPDDPGLQPGMFLSNEPGYYEDGKFGIRLENIELVVPAKTPYNHKNRGFLTFETVTLVPIQTSLLDVSMLTDKEIEYLNNYHAKCLKTLKPFLQGAEKIQALKWLERQTLPISR</sequence>
<dbReference type="STRING" id="67767.A0A0J7KJ59"/>
<evidence type="ECO:0000256" key="3">
    <source>
        <dbReference type="ARBA" id="ARBA00022801"/>
    </source>
</evidence>
<dbReference type="GO" id="GO:0004177">
    <property type="term" value="F:aminopeptidase activity"/>
    <property type="evidence" value="ECO:0007669"/>
    <property type="project" value="UniProtKB-KW"/>
</dbReference>
<dbReference type="Gene3D" id="3.90.230.10">
    <property type="entry name" value="Creatinase/methionine aminopeptidase superfamily"/>
    <property type="match status" value="2"/>
</dbReference>
<dbReference type="InterPro" id="IPR000587">
    <property type="entry name" value="Creatinase_N"/>
</dbReference>
<dbReference type="PANTHER" id="PTHR43763:SF20">
    <property type="entry name" value="XAA-PRO AMINOPEPTIDASE APEPP"/>
    <property type="match status" value="1"/>
</dbReference>
<keyword evidence="9" id="KW-1185">Reference proteome</keyword>
<evidence type="ECO:0000259" key="7">
    <source>
        <dbReference type="Pfam" id="PF16188"/>
    </source>
</evidence>
<dbReference type="Pfam" id="PF00557">
    <property type="entry name" value="Peptidase_M24"/>
    <property type="match status" value="1"/>
</dbReference>
<organism evidence="8 9">
    <name type="scientific">Lasius niger</name>
    <name type="common">Black garden ant</name>
    <dbReference type="NCBI Taxonomy" id="67767"/>
    <lineage>
        <taxon>Eukaryota</taxon>
        <taxon>Metazoa</taxon>
        <taxon>Ecdysozoa</taxon>
        <taxon>Arthropoda</taxon>
        <taxon>Hexapoda</taxon>
        <taxon>Insecta</taxon>
        <taxon>Pterygota</taxon>
        <taxon>Neoptera</taxon>
        <taxon>Endopterygota</taxon>
        <taxon>Hymenoptera</taxon>
        <taxon>Apocrita</taxon>
        <taxon>Aculeata</taxon>
        <taxon>Formicoidea</taxon>
        <taxon>Formicidae</taxon>
        <taxon>Formicinae</taxon>
        <taxon>Lasius</taxon>
        <taxon>Lasius</taxon>
    </lineage>
</organism>
<keyword evidence="8" id="KW-0031">Aminopeptidase</keyword>
<reference evidence="8 9" key="1">
    <citation type="submission" date="2015-04" db="EMBL/GenBank/DDBJ databases">
        <title>Lasius niger genome sequencing.</title>
        <authorList>
            <person name="Konorov E.A."/>
            <person name="Nikitin M.A."/>
            <person name="Kirill M.V."/>
            <person name="Chang P."/>
        </authorList>
    </citation>
    <scope>NUCLEOTIDE SEQUENCE [LARGE SCALE GENOMIC DNA]</scope>
    <source>
        <tissue evidence="8">Whole</tissue>
    </source>
</reference>
<dbReference type="InterPro" id="IPR036005">
    <property type="entry name" value="Creatinase/aminopeptidase-like"/>
</dbReference>
<protein>
    <submittedName>
        <fullName evidence="8">Xaa-pro aminopeptidase 1</fullName>
    </submittedName>
</protein>
<dbReference type="SUPFAM" id="SSF53092">
    <property type="entry name" value="Creatinase/prolidase N-terminal domain"/>
    <property type="match status" value="1"/>
</dbReference>
<keyword evidence="3" id="KW-0378">Hydrolase</keyword>
<dbReference type="GO" id="GO:0046872">
    <property type="term" value="F:metal ion binding"/>
    <property type="evidence" value="ECO:0007669"/>
    <property type="project" value="UniProtKB-KW"/>
</dbReference>
<keyword evidence="8" id="KW-0645">Protease</keyword>
<proteinExistence type="inferred from homology"/>
<dbReference type="Gene3D" id="3.40.350.10">
    <property type="entry name" value="Creatinase/prolidase N-terminal domain"/>
    <property type="match status" value="2"/>
</dbReference>
<dbReference type="PROSITE" id="PS00491">
    <property type="entry name" value="PROLINE_PEPTIDASE"/>
    <property type="match status" value="1"/>
</dbReference>
<evidence type="ECO:0000256" key="4">
    <source>
        <dbReference type="RuleBase" id="RU000590"/>
    </source>
</evidence>
<dbReference type="InterPro" id="IPR000994">
    <property type="entry name" value="Pept_M24"/>
</dbReference>
<name>A0A0J7KJ59_LASNI</name>
<dbReference type="Proteomes" id="UP000036403">
    <property type="component" value="Unassembled WGS sequence"/>
</dbReference>
<dbReference type="Pfam" id="PF16189">
    <property type="entry name" value="Creatinase_N_2"/>
    <property type="match status" value="1"/>
</dbReference>
<evidence type="ECO:0000259" key="6">
    <source>
        <dbReference type="Pfam" id="PF01321"/>
    </source>
</evidence>
<dbReference type="AlphaFoldDB" id="A0A0J7KJ59"/>
<dbReference type="InterPro" id="IPR029149">
    <property type="entry name" value="Creatin/AminoP/Spt16_N"/>
</dbReference>
<evidence type="ECO:0000313" key="8">
    <source>
        <dbReference type="EMBL" id="KMQ90284.1"/>
    </source>
</evidence>
<evidence type="ECO:0000259" key="5">
    <source>
        <dbReference type="Pfam" id="PF00557"/>
    </source>
</evidence>
<evidence type="ECO:0000256" key="2">
    <source>
        <dbReference type="ARBA" id="ARBA00022723"/>
    </source>
</evidence>
<comment type="caution">
    <text evidence="8">The sequence shown here is derived from an EMBL/GenBank/DDBJ whole genome shotgun (WGS) entry which is preliminary data.</text>
</comment>
<dbReference type="PANTHER" id="PTHR43763">
    <property type="entry name" value="XAA-PRO AMINOPEPTIDASE 1"/>
    <property type="match status" value="1"/>
</dbReference>
<feature type="domain" description="Peptidase M24" evidence="5">
    <location>
        <begin position="373"/>
        <end position="435"/>
    </location>
</feature>
<dbReference type="InterPro" id="IPR032416">
    <property type="entry name" value="Peptidase_M24_C"/>
</dbReference>
<comment type="similarity">
    <text evidence="1 4">Belongs to the peptidase M24B family.</text>
</comment>
<dbReference type="FunFam" id="3.40.350.10:FF:000003">
    <property type="entry name" value="Xaa-pro aminopeptidase P"/>
    <property type="match status" value="1"/>
</dbReference>